<gene>
    <name evidence="1" type="ORF">PEB0149_007260</name>
</gene>
<dbReference type="InterPro" id="IPR019226">
    <property type="entry name" value="DUF2158"/>
</dbReference>
<dbReference type="EMBL" id="LXYT01000002">
    <property type="protein sequence ID" value="OLY43301.1"/>
    <property type="molecule type" value="Genomic_DNA"/>
</dbReference>
<dbReference type="OrthoDB" id="7173769at2"/>
<evidence type="ECO:0000313" key="2">
    <source>
        <dbReference type="Proteomes" id="UP000187344"/>
    </source>
</evidence>
<keyword evidence="2" id="KW-1185">Reference proteome</keyword>
<accession>A0A1R0F8M7</accession>
<reference evidence="1 2" key="1">
    <citation type="submission" date="2016-12" db="EMBL/GenBank/DDBJ databases">
        <title>Comparative genomics of Bartonella apis.</title>
        <authorList>
            <person name="Engel P."/>
        </authorList>
    </citation>
    <scope>NUCLEOTIDE SEQUENCE [LARGE SCALE GENOMIC DNA]</scope>
    <source>
        <strain evidence="1 2">PEB0149</strain>
    </source>
</reference>
<dbReference type="RefSeq" id="WP_075870185.1">
    <property type="nucleotide sequence ID" value="NZ_CALYQA010000001.1"/>
</dbReference>
<comment type="caution">
    <text evidence="1">The sequence shown here is derived from an EMBL/GenBank/DDBJ whole genome shotgun (WGS) entry which is preliminary data.</text>
</comment>
<evidence type="ECO:0000313" key="1">
    <source>
        <dbReference type="EMBL" id="OLY43301.1"/>
    </source>
</evidence>
<dbReference type="GeneID" id="92991737"/>
<protein>
    <submittedName>
        <fullName evidence="1">Uncharacterized conserved protein YodC, DUF2158 family</fullName>
    </submittedName>
</protein>
<dbReference type="Proteomes" id="UP000187344">
    <property type="component" value="Unassembled WGS sequence"/>
</dbReference>
<name>A0A1R0F8M7_9HYPH</name>
<proteinExistence type="predicted"/>
<dbReference type="AlphaFoldDB" id="A0A1R0F8M7"/>
<sequence length="92" mass="10225">MFKAGNIVRLKSGGPKMTVDKVNNSKISCVWFKEEHLKTAIFRKDTLELVSEGEKHKSSKTKGKTKIEENGRAMATFKAANKAAKKADKKSL</sequence>
<organism evidence="1 2">
    <name type="scientific">Bartonella apis</name>
    <dbReference type="NCBI Taxonomy" id="1686310"/>
    <lineage>
        <taxon>Bacteria</taxon>
        <taxon>Pseudomonadati</taxon>
        <taxon>Pseudomonadota</taxon>
        <taxon>Alphaproteobacteria</taxon>
        <taxon>Hyphomicrobiales</taxon>
        <taxon>Bartonellaceae</taxon>
        <taxon>Bartonella</taxon>
    </lineage>
</organism>
<dbReference type="Pfam" id="PF09926">
    <property type="entry name" value="DUF2158"/>
    <property type="match status" value="1"/>
</dbReference>